<keyword evidence="3" id="KW-1185">Reference proteome</keyword>
<evidence type="ECO:0000313" key="2">
    <source>
        <dbReference type="EMBL" id="CAI9102688.1"/>
    </source>
</evidence>
<evidence type="ECO:0000313" key="3">
    <source>
        <dbReference type="Proteomes" id="UP001161247"/>
    </source>
</evidence>
<dbReference type="AlphaFoldDB" id="A0AAV1D739"/>
<keyword evidence="1" id="KW-0732">Signal</keyword>
<organism evidence="2 3">
    <name type="scientific">Oldenlandia corymbosa var. corymbosa</name>
    <dbReference type="NCBI Taxonomy" id="529605"/>
    <lineage>
        <taxon>Eukaryota</taxon>
        <taxon>Viridiplantae</taxon>
        <taxon>Streptophyta</taxon>
        <taxon>Embryophyta</taxon>
        <taxon>Tracheophyta</taxon>
        <taxon>Spermatophyta</taxon>
        <taxon>Magnoliopsida</taxon>
        <taxon>eudicotyledons</taxon>
        <taxon>Gunneridae</taxon>
        <taxon>Pentapetalae</taxon>
        <taxon>asterids</taxon>
        <taxon>lamiids</taxon>
        <taxon>Gentianales</taxon>
        <taxon>Rubiaceae</taxon>
        <taxon>Rubioideae</taxon>
        <taxon>Spermacoceae</taxon>
        <taxon>Hedyotis-Oldenlandia complex</taxon>
        <taxon>Oldenlandia</taxon>
    </lineage>
</organism>
<evidence type="ECO:0000256" key="1">
    <source>
        <dbReference type="SAM" id="SignalP"/>
    </source>
</evidence>
<feature type="chain" id="PRO_5043494346" evidence="1">
    <location>
        <begin position="17"/>
        <end position="92"/>
    </location>
</feature>
<reference evidence="2" key="1">
    <citation type="submission" date="2023-03" db="EMBL/GenBank/DDBJ databases">
        <authorList>
            <person name="Julca I."/>
        </authorList>
    </citation>
    <scope>NUCLEOTIDE SEQUENCE</scope>
</reference>
<dbReference type="Proteomes" id="UP001161247">
    <property type="component" value="Chromosome 4"/>
</dbReference>
<dbReference type="EMBL" id="OX459121">
    <property type="protein sequence ID" value="CAI9102688.1"/>
    <property type="molecule type" value="Genomic_DNA"/>
</dbReference>
<name>A0AAV1D739_OLDCO</name>
<gene>
    <name evidence="2" type="ORF">OLC1_LOCUS11999</name>
</gene>
<sequence>MAKILATIFIITAIMSSHPGDQWNIVQMADATKFCDYTFKSECFTISWAVCSETCKALYEKNYMGFTCFPDKCSCHYYADQCEPNPPTRSNP</sequence>
<feature type="signal peptide" evidence="1">
    <location>
        <begin position="1"/>
        <end position="16"/>
    </location>
</feature>
<proteinExistence type="predicted"/>
<protein>
    <submittedName>
        <fullName evidence="2">OLC1v1000995C1</fullName>
    </submittedName>
</protein>
<accession>A0AAV1D739</accession>